<dbReference type="Proteomes" id="UP000054337">
    <property type="component" value="Unassembled WGS sequence"/>
</dbReference>
<feature type="compositionally biased region" description="Basic and acidic residues" evidence="1">
    <location>
        <begin position="50"/>
        <end position="63"/>
    </location>
</feature>
<sequence length="250" mass="27008">MARRGEGSVGLAGWERTQQRQQQANAAGGGRTTGGSRSLQQRNYCGSRQVGDDVWEKQRTKGLYDEGLKKAAKGDALAGMERCHPGKEGPPESSWAGAGHSLLLHHRHHGKTSTTAPPRNPPQPTAHSPHTHTNPPTPACSCLPAWSGQPSCLRPSCYTCCYSCCRCHGLPLSVSVHVSGMSLPLFCFPSLLPLPLPLPLPSATAQQYNNNNNNNKTPHDQSSRPLHSTHDTLPDLPTPLRFQEPVMVPT</sequence>
<dbReference type="EMBL" id="KI968740">
    <property type="protein sequence ID" value="EUN26413.1"/>
    <property type="molecule type" value="Genomic_DNA"/>
</dbReference>
<feature type="compositionally biased region" description="Basic and acidic residues" evidence="1">
    <location>
        <begin position="217"/>
        <end position="233"/>
    </location>
</feature>
<dbReference type="GeneID" id="26251852"/>
<proteinExistence type="predicted"/>
<feature type="compositionally biased region" description="Low complexity" evidence="1">
    <location>
        <begin position="125"/>
        <end position="134"/>
    </location>
</feature>
<dbReference type="OrthoDB" id="10460863at2759"/>
<gene>
    <name evidence="2" type="ORF">COCVIDRAFT_16602</name>
</gene>
<accession>W7E7H7</accession>
<feature type="region of interest" description="Disordered" evidence="1">
    <location>
        <begin position="205"/>
        <end position="250"/>
    </location>
</feature>
<feature type="region of interest" description="Disordered" evidence="1">
    <location>
        <begin position="107"/>
        <end position="134"/>
    </location>
</feature>
<dbReference type="AlphaFoldDB" id="W7E7H7"/>
<dbReference type="HOGENOM" id="CLU_091400_0_0_1"/>
<keyword evidence="3" id="KW-1185">Reference proteome</keyword>
<protein>
    <submittedName>
        <fullName evidence="2">Uncharacterized protein</fullName>
    </submittedName>
</protein>
<organism evidence="2 3">
    <name type="scientific">Bipolaris victoriae (strain FI3)</name>
    <name type="common">Victoria blight of oats agent</name>
    <name type="synonym">Cochliobolus victoriae</name>
    <dbReference type="NCBI Taxonomy" id="930091"/>
    <lineage>
        <taxon>Eukaryota</taxon>
        <taxon>Fungi</taxon>
        <taxon>Dikarya</taxon>
        <taxon>Ascomycota</taxon>
        <taxon>Pezizomycotina</taxon>
        <taxon>Dothideomycetes</taxon>
        <taxon>Pleosporomycetidae</taxon>
        <taxon>Pleosporales</taxon>
        <taxon>Pleosporineae</taxon>
        <taxon>Pleosporaceae</taxon>
        <taxon>Bipolaris</taxon>
    </lineage>
</organism>
<evidence type="ECO:0000256" key="1">
    <source>
        <dbReference type="SAM" id="MobiDB-lite"/>
    </source>
</evidence>
<evidence type="ECO:0000313" key="2">
    <source>
        <dbReference type="EMBL" id="EUN26413.1"/>
    </source>
</evidence>
<feature type="region of interest" description="Disordered" evidence="1">
    <location>
        <begin position="1"/>
        <end position="63"/>
    </location>
</feature>
<name>W7E7H7_BIPV3</name>
<evidence type="ECO:0000313" key="3">
    <source>
        <dbReference type="Proteomes" id="UP000054337"/>
    </source>
</evidence>
<dbReference type="RefSeq" id="XP_014555923.1">
    <property type="nucleotide sequence ID" value="XM_014700437.1"/>
</dbReference>
<reference evidence="2 3" key="1">
    <citation type="journal article" date="2013" name="PLoS Genet.">
        <title>Comparative genome structure, secondary metabolite, and effector coding capacity across Cochliobolus pathogens.</title>
        <authorList>
            <person name="Condon B.J."/>
            <person name="Leng Y."/>
            <person name="Wu D."/>
            <person name="Bushley K.E."/>
            <person name="Ohm R.A."/>
            <person name="Otillar R."/>
            <person name="Martin J."/>
            <person name="Schackwitz W."/>
            <person name="Grimwood J."/>
            <person name="MohdZainudin N."/>
            <person name="Xue C."/>
            <person name="Wang R."/>
            <person name="Manning V.A."/>
            <person name="Dhillon B."/>
            <person name="Tu Z.J."/>
            <person name="Steffenson B.J."/>
            <person name="Salamov A."/>
            <person name="Sun H."/>
            <person name="Lowry S."/>
            <person name="LaButti K."/>
            <person name="Han J."/>
            <person name="Copeland A."/>
            <person name="Lindquist E."/>
            <person name="Barry K."/>
            <person name="Schmutz J."/>
            <person name="Baker S.E."/>
            <person name="Ciuffetti L.M."/>
            <person name="Grigoriev I.V."/>
            <person name="Zhong S."/>
            <person name="Turgeon B.G."/>
        </authorList>
    </citation>
    <scope>NUCLEOTIDE SEQUENCE [LARGE SCALE GENOMIC DNA]</scope>
    <source>
        <strain evidence="2 3">FI3</strain>
    </source>
</reference>
<feature type="compositionally biased region" description="Polar residues" evidence="1">
    <location>
        <begin position="36"/>
        <end position="46"/>
    </location>
</feature>